<protein>
    <submittedName>
        <fullName evidence="1">Uncharacterized protein</fullName>
    </submittedName>
</protein>
<name>A0ABR1GH32_9HYPO</name>
<keyword evidence="2" id="KW-1185">Reference proteome</keyword>
<dbReference type="EMBL" id="JAZAVJ010000490">
    <property type="protein sequence ID" value="KAK7397540.1"/>
    <property type="molecule type" value="Genomic_DNA"/>
</dbReference>
<sequence length="99" mass="10732">MSSTDGAAAAEPLQGVTPLREVINKENCHDNIANDIDGNIYAGVEGFYAKFFEAKPWSSAAERMVEATRAQAIDKHIGQSLQSLEAFAAWLSQFQSNLA</sequence>
<reference evidence="1 2" key="1">
    <citation type="journal article" date="2025" name="Microbiol. Resour. Announc.">
        <title>Draft genome sequences for Neonectria magnoliae and Neonectria punicea, canker pathogens of Liriodendron tulipifera and Acer saccharum in West Virginia.</title>
        <authorList>
            <person name="Petronek H.M."/>
            <person name="Kasson M.T."/>
            <person name="Metheny A.M."/>
            <person name="Stauder C.M."/>
            <person name="Lovett B."/>
            <person name="Lynch S.C."/>
            <person name="Garnas J.R."/>
            <person name="Kasson L.R."/>
            <person name="Stajich J.E."/>
        </authorList>
    </citation>
    <scope>NUCLEOTIDE SEQUENCE [LARGE SCALE GENOMIC DNA]</scope>
    <source>
        <strain evidence="1 2">NRRL 64653</strain>
    </source>
</reference>
<proteinExistence type="predicted"/>
<gene>
    <name evidence="1" type="ORF">QQX98_013096</name>
</gene>
<dbReference type="Proteomes" id="UP001498476">
    <property type="component" value="Unassembled WGS sequence"/>
</dbReference>
<organism evidence="1 2">
    <name type="scientific">Neonectria punicea</name>
    <dbReference type="NCBI Taxonomy" id="979145"/>
    <lineage>
        <taxon>Eukaryota</taxon>
        <taxon>Fungi</taxon>
        <taxon>Dikarya</taxon>
        <taxon>Ascomycota</taxon>
        <taxon>Pezizomycotina</taxon>
        <taxon>Sordariomycetes</taxon>
        <taxon>Hypocreomycetidae</taxon>
        <taxon>Hypocreales</taxon>
        <taxon>Nectriaceae</taxon>
        <taxon>Neonectria</taxon>
    </lineage>
</organism>
<evidence type="ECO:0000313" key="1">
    <source>
        <dbReference type="EMBL" id="KAK7397540.1"/>
    </source>
</evidence>
<evidence type="ECO:0000313" key="2">
    <source>
        <dbReference type="Proteomes" id="UP001498476"/>
    </source>
</evidence>
<comment type="caution">
    <text evidence="1">The sequence shown here is derived from an EMBL/GenBank/DDBJ whole genome shotgun (WGS) entry which is preliminary data.</text>
</comment>
<accession>A0ABR1GH32</accession>